<evidence type="ECO:0000313" key="2">
    <source>
        <dbReference type="EMBL" id="TXH84441.1"/>
    </source>
</evidence>
<gene>
    <name evidence="2" type="ORF">E6Q80_11495</name>
</gene>
<reference evidence="2 3" key="1">
    <citation type="submission" date="2018-09" db="EMBL/GenBank/DDBJ databases">
        <title>Metagenome Assembled Genomes from an Advanced Water Purification Facility.</title>
        <authorList>
            <person name="Stamps B.W."/>
            <person name="Spear J.R."/>
        </authorList>
    </citation>
    <scope>NUCLEOTIDE SEQUENCE [LARGE SCALE GENOMIC DNA]</scope>
    <source>
        <strain evidence="2">Bin_27_1</strain>
    </source>
</reference>
<dbReference type="InterPro" id="IPR001969">
    <property type="entry name" value="Aspartic_peptidase_AS"/>
</dbReference>
<accession>A0A5C7SP48</accession>
<organism evidence="2 3">
    <name type="scientific">Thauera aminoaromatica</name>
    <dbReference type="NCBI Taxonomy" id="164330"/>
    <lineage>
        <taxon>Bacteria</taxon>
        <taxon>Pseudomonadati</taxon>
        <taxon>Pseudomonadota</taxon>
        <taxon>Betaproteobacteria</taxon>
        <taxon>Rhodocyclales</taxon>
        <taxon>Zoogloeaceae</taxon>
        <taxon>Thauera</taxon>
    </lineage>
</organism>
<dbReference type="RefSeq" id="WP_276658759.1">
    <property type="nucleotide sequence ID" value="NZ_SSFD01000179.1"/>
</dbReference>
<dbReference type="GO" id="GO:0004190">
    <property type="term" value="F:aspartic-type endopeptidase activity"/>
    <property type="evidence" value="ECO:0007669"/>
    <property type="project" value="InterPro"/>
</dbReference>
<dbReference type="Pfam" id="PF13975">
    <property type="entry name" value="gag-asp_proteas"/>
    <property type="match status" value="1"/>
</dbReference>
<name>A0A5C7SP48_THASP</name>
<dbReference type="AlphaFoldDB" id="A0A5C7SP48"/>
<proteinExistence type="predicted"/>
<dbReference type="SUPFAM" id="SSF50630">
    <property type="entry name" value="Acid proteases"/>
    <property type="match status" value="1"/>
</dbReference>
<evidence type="ECO:0008006" key="4">
    <source>
        <dbReference type="Google" id="ProtNLM"/>
    </source>
</evidence>
<dbReference type="EMBL" id="SSFD01000179">
    <property type="protein sequence ID" value="TXH84441.1"/>
    <property type="molecule type" value="Genomic_DNA"/>
</dbReference>
<evidence type="ECO:0000256" key="1">
    <source>
        <dbReference type="SAM" id="Phobius"/>
    </source>
</evidence>
<keyword evidence="1" id="KW-1133">Transmembrane helix</keyword>
<feature type="transmembrane region" description="Helical" evidence="1">
    <location>
        <begin position="20"/>
        <end position="42"/>
    </location>
</feature>
<dbReference type="Proteomes" id="UP000321192">
    <property type="component" value="Unassembled WGS sequence"/>
</dbReference>
<sequence length="192" mass="20442">MSDTPSPRPRHRPAARSGGWILPALFWTGLIVLGTVAASAWLNSTRGSRALEVRDGDTLVLRLGRGGHYEVGGEVAAVPVRFLVDTGASLTSIPQALGERIGIRACPAIGFDLSRDSEPGCCRPEVFRTANGTAEGCVARVPSIRFGAFELRNPRVAVMPGMDGQALLGMDVLRHFSLVQEGGQLRISRAGR</sequence>
<keyword evidence="1" id="KW-0472">Membrane</keyword>
<keyword evidence="1" id="KW-0812">Transmembrane</keyword>
<dbReference type="Gene3D" id="2.40.70.10">
    <property type="entry name" value="Acid Proteases"/>
    <property type="match status" value="1"/>
</dbReference>
<dbReference type="PROSITE" id="PS00141">
    <property type="entry name" value="ASP_PROTEASE"/>
    <property type="match status" value="1"/>
</dbReference>
<dbReference type="CDD" id="cd05483">
    <property type="entry name" value="retropepsin_like_bacteria"/>
    <property type="match status" value="1"/>
</dbReference>
<dbReference type="InterPro" id="IPR034122">
    <property type="entry name" value="Retropepsin-like_bacterial"/>
</dbReference>
<protein>
    <recommendedName>
        <fullName evidence="4">TIGR02281 family clan AA aspartic protease</fullName>
    </recommendedName>
</protein>
<comment type="caution">
    <text evidence="2">The sequence shown here is derived from an EMBL/GenBank/DDBJ whole genome shotgun (WGS) entry which is preliminary data.</text>
</comment>
<dbReference type="InterPro" id="IPR021109">
    <property type="entry name" value="Peptidase_aspartic_dom_sf"/>
</dbReference>
<dbReference type="GO" id="GO:0006508">
    <property type="term" value="P:proteolysis"/>
    <property type="evidence" value="ECO:0007669"/>
    <property type="project" value="InterPro"/>
</dbReference>
<evidence type="ECO:0000313" key="3">
    <source>
        <dbReference type="Proteomes" id="UP000321192"/>
    </source>
</evidence>